<dbReference type="PANTHER" id="PTHR28181:SF2">
    <property type="entry name" value="PHOSPHORIC MONOESTER HYDROLASE"/>
    <property type="match status" value="1"/>
</dbReference>
<organism evidence="2 3">
    <name type="scientific">Geotrichum candidum</name>
    <name type="common">Oospora lactis</name>
    <name type="synonym">Dipodascus geotrichum</name>
    <dbReference type="NCBI Taxonomy" id="1173061"/>
    <lineage>
        <taxon>Eukaryota</taxon>
        <taxon>Fungi</taxon>
        <taxon>Dikarya</taxon>
        <taxon>Ascomycota</taxon>
        <taxon>Saccharomycotina</taxon>
        <taxon>Dipodascomycetes</taxon>
        <taxon>Dipodascales</taxon>
        <taxon>Dipodascaceae</taxon>
        <taxon>Geotrichum</taxon>
    </lineage>
</organism>
<dbReference type="OrthoDB" id="10014216at2759"/>
<proteinExistence type="predicted"/>
<dbReference type="NCBIfam" id="TIGR01488">
    <property type="entry name" value="HAD-SF-IB"/>
    <property type="match status" value="1"/>
</dbReference>
<comment type="caution">
    <text evidence="2">The sequence shown here is derived from an EMBL/GenBank/DDBJ whole genome shotgun (WGS) entry which is preliminary data.</text>
</comment>
<dbReference type="STRING" id="1173061.A0A0J9X335"/>
<dbReference type="InterPro" id="IPR006384">
    <property type="entry name" value="HAD_hydro_PyrdxlP_Pase-like"/>
</dbReference>
<dbReference type="Proteomes" id="UP000242525">
    <property type="component" value="Unassembled WGS sequence"/>
</dbReference>
<protein>
    <recommendedName>
        <fullName evidence="4">Phosphatase</fullName>
    </recommendedName>
</protein>
<reference evidence="2" key="1">
    <citation type="submission" date="2014-03" db="EMBL/GenBank/DDBJ databases">
        <authorList>
            <person name="Casaregola S."/>
        </authorList>
    </citation>
    <scope>NUCLEOTIDE SEQUENCE [LARGE SCALE GENOMIC DNA]</scope>
    <source>
        <strain evidence="2">CLIB 918</strain>
    </source>
</reference>
<dbReference type="Pfam" id="PF12710">
    <property type="entry name" value="HAD"/>
    <property type="match status" value="1"/>
</dbReference>
<dbReference type="InterPro" id="IPR050849">
    <property type="entry name" value="HAD-like_hydrolase_phosphatase"/>
</dbReference>
<dbReference type="InterPro" id="IPR023214">
    <property type="entry name" value="HAD_sf"/>
</dbReference>
<evidence type="ECO:0000313" key="2">
    <source>
        <dbReference type="EMBL" id="CDO51835.1"/>
    </source>
</evidence>
<gene>
    <name evidence="2" type="ORF">BN980_GECA02s01638g</name>
</gene>
<dbReference type="Gene3D" id="3.40.50.1000">
    <property type="entry name" value="HAD superfamily/HAD-like"/>
    <property type="match status" value="1"/>
</dbReference>
<dbReference type="GO" id="GO:0016791">
    <property type="term" value="F:phosphatase activity"/>
    <property type="evidence" value="ECO:0007669"/>
    <property type="project" value="InterPro"/>
</dbReference>
<evidence type="ECO:0008006" key="4">
    <source>
        <dbReference type="Google" id="ProtNLM"/>
    </source>
</evidence>
<keyword evidence="1" id="KW-0378">Hydrolase</keyword>
<dbReference type="AlphaFoldDB" id="A0A0J9X335"/>
<dbReference type="Gene3D" id="3.90.1470.20">
    <property type="match status" value="1"/>
</dbReference>
<name>A0A0J9X335_GEOCN</name>
<dbReference type="EMBL" id="CCBN010000002">
    <property type="protein sequence ID" value="CDO51835.1"/>
    <property type="molecule type" value="Genomic_DNA"/>
</dbReference>
<dbReference type="PANTHER" id="PTHR28181">
    <property type="entry name" value="UPF0655 PROTEIN YCR015C"/>
    <property type="match status" value="1"/>
</dbReference>
<evidence type="ECO:0000313" key="3">
    <source>
        <dbReference type="Proteomes" id="UP000242525"/>
    </source>
</evidence>
<sequence length="246" mass="27869">MTISNTPAMARNPKYIVFTDWDGTVTLTDTNDHLTDNLGLGPERRRWLNLQILDGNWTFRDAFKSMLDSVDTPFDECVEMIKRDVKLDPGFEKFYYWAKANNIPVVVVSSGMKPIIYALLEHSLGKEAAEDIDIIANDTLVREDGSWDIIWRDDTDFGHDKSICLKPYNQLGDNRPVLFYCGDGVSDVSAAKETDLLFAKEGRDLITYCEREDVKYTTFGGFRDIHKVVQGIVEGHGTIDQAVENS</sequence>
<dbReference type="InterPro" id="IPR036412">
    <property type="entry name" value="HAD-like_sf"/>
</dbReference>
<dbReference type="NCBIfam" id="TIGR01489">
    <property type="entry name" value="DKMTPPase-SF"/>
    <property type="match status" value="1"/>
</dbReference>
<dbReference type="SUPFAM" id="SSF56784">
    <property type="entry name" value="HAD-like"/>
    <property type="match status" value="1"/>
</dbReference>
<accession>A0A0J9X335</accession>
<keyword evidence="3" id="KW-1185">Reference proteome</keyword>
<evidence type="ECO:0000256" key="1">
    <source>
        <dbReference type="ARBA" id="ARBA00022801"/>
    </source>
</evidence>